<keyword evidence="5" id="KW-1185">Reference proteome</keyword>
<evidence type="ECO:0000313" key="5">
    <source>
        <dbReference type="Proteomes" id="UP000559256"/>
    </source>
</evidence>
<dbReference type="InterPro" id="IPR025476">
    <property type="entry name" value="Helitron_helicase-like"/>
</dbReference>
<evidence type="ECO:0000256" key="1">
    <source>
        <dbReference type="SAM" id="MobiDB-lite"/>
    </source>
</evidence>
<dbReference type="InterPro" id="IPR046700">
    <property type="entry name" value="DUF6570"/>
</dbReference>
<feature type="compositionally biased region" description="Polar residues" evidence="1">
    <location>
        <begin position="1416"/>
        <end position="1429"/>
    </location>
</feature>
<dbReference type="EMBL" id="JAACJM010000204">
    <property type="protein sequence ID" value="KAF5337865.1"/>
    <property type="molecule type" value="Genomic_DNA"/>
</dbReference>
<sequence>MTLPDSLRRAAAAGPVFLALTVENLCRSLQQLSLPDLHYIHSRIDYTVPNKQGKRLRALSIAKFVVENLAVTESSLLPAPAVHDYHAKCMFLDRRLGEGFCRMFGEKMLYTIIRSGIYDYDGPQRWLITHQATDFIKNSFESQDDLSRLVISIPVNMRVKYDDTEYHIQTQDFRGQSNSLSTILSRFFTARLKILFSLSDDNLAQVFLFYFPGTQRNSFDFEDRDTAVLKILTGIFGPITDILFDHATYDDSSDMQALRVPTFDQPDLYRLDYLQERQRWPEFVPLSTILHCLSTYRQKSVYVYPRTCGCCACDDSDYSGADVPVSQIPSLTLLKCRDPFILAHVSPERFQYVDRSLNGTLLEKKSIVQTDKGFTIYLCKDCHSSLLKSKLPALSLVNCFYRGELPADLLALDITWAEEMVCALYHTTVLVIRLYGSVDEDQPRVLHGNASAFELNTVSTANVLPWTPNDLNGTISVVFVGPKKMTLPELRQIKQLYVRRSVVWKLLNFFFLHNRLYMNLPPPSAEILNMYPENDILPGLQERVIYDLKSDAASNFDQESSSFSEHPSAQFMKPATAESETEPFSESRQAILERHGVHDPECTKIPARSMISSALANIRTDRDRSIPDLAIHHSYSFVSEYNNPDLICGMFPTLFPLGVGGFENRDRKPYVAFDKQANYYLDYHDRSFRYHYTFLFVVFNIMQSRIAHLRVHMTTTSQSLFSVANTFASLSSQSLEKLAKRIEKEGYLQTMSPEEKLGFQLLRKVNTVAARIPGSQSAKVHTRNEIRSYFGYFGLPQLFFTFNPCAVHSPIFQVIFGDRSVNLDQMYPKLVSRYERACRIARDPVAGADFFQFSFQTAFRYLLGWDFDKRCSTEEGGIFGKIRAFYGTLEHTERGEFHGHFEIFLVGGLNPTETHAKMRIDPTFERRFCDFFDQLIWHHLPNIEYREDKNVEPRSERPPIPPSIEQISDPTVAKEWNDTFDYEHKKVGENVQRHRCQGVCFKGRPPGSACRFGYPYELNSRCEFEPDTNSIYLPILDPDINFHNPLVLVFTHHNHDLKCILSGKAAKAVMFYITDYITKNPLSTGDMMSLMSKAVASLETLHAKNPEAFPLANTKRILQKCLSQLTSQQRIHAQQAARYLRGMNDTLPSHLTTPMQSALLLDFVLNQYAELLHDFQPSQSNPDNDDYLAPRIRLEVDQDGTIKTTNQVLNYWYRDHKLSQISFYDFARTMTVEKKRELKTNRANVRTRFGFHRDHPLHSTHNLVLISNNFPLESWKERVPLIIGNGIPRIGSNEHKLFSLAHFKPFGPDIPLLLSSLDDEYNSYDFPPFAQRVILNWEAIHECEDERDAEQIRKQSEKSKKASQTFQSMRRCFNTEEDNIDEVNCSTGLNQGLQFHDSLIQNLRICQWLMPPVTTPSSSDTASKSNTALGSGLNPLPSLTKRNIDQWTSSYKEAASLVA</sequence>
<dbReference type="Pfam" id="PF14214">
    <property type="entry name" value="Helitron_like_N"/>
    <property type="match status" value="1"/>
</dbReference>
<dbReference type="Pfam" id="PF20209">
    <property type="entry name" value="DUF6570"/>
    <property type="match status" value="1"/>
</dbReference>
<dbReference type="OrthoDB" id="432234at2759"/>
<evidence type="ECO:0000259" key="2">
    <source>
        <dbReference type="Pfam" id="PF14214"/>
    </source>
</evidence>
<dbReference type="Proteomes" id="UP000559256">
    <property type="component" value="Unassembled WGS sequence"/>
</dbReference>
<organism evidence="4 5">
    <name type="scientific">Tetrapyrgos nigripes</name>
    <dbReference type="NCBI Taxonomy" id="182062"/>
    <lineage>
        <taxon>Eukaryota</taxon>
        <taxon>Fungi</taxon>
        <taxon>Dikarya</taxon>
        <taxon>Basidiomycota</taxon>
        <taxon>Agaricomycotina</taxon>
        <taxon>Agaricomycetes</taxon>
        <taxon>Agaricomycetidae</taxon>
        <taxon>Agaricales</taxon>
        <taxon>Marasmiineae</taxon>
        <taxon>Marasmiaceae</taxon>
        <taxon>Tetrapyrgos</taxon>
    </lineage>
</organism>
<feature type="region of interest" description="Disordered" evidence="1">
    <location>
        <begin position="557"/>
        <end position="585"/>
    </location>
</feature>
<accession>A0A8H5CA11</accession>
<feature type="region of interest" description="Disordered" evidence="1">
    <location>
        <begin position="1416"/>
        <end position="1435"/>
    </location>
</feature>
<evidence type="ECO:0000259" key="3">
    <source>
        <dbReference type="Pfam" id="PF20209"/>
    </source>
</evidence>
<proteinExistence type="predicted"/>
<feature type="domain" description="Helitron helicase-like" evidence="2">
    <location>
        <begin position="678"/>
        <end position="901"/>
    </location>
</feature>
<evidence type="ECO:0000313" key="4">
    <source>
        <dbReference type="EMBL" id="KAF5337865.1"/>
    </source>
</evidence>
<evidence type="ECO:0008006" key="6">
    <source>
        <dbReference type="Google" id="ProtNLM"/>
    </source>
</evidence>
<reference evidence="4 5" key="1">
    <citation type="journal article" date="2020" name="ISME J.">
        <title>Uncovering the hidden diversity of litter-decomposition mechanisms in mushroom-forming fungi.</title>
        <authorList>
            <person name="Floudas D."/>
            <person name="Bentzer J."/>
            <person name="Ahren D."/>
            <person name="Johansson T."/>
            <person name="Persson P."/>
            <person name="Tunlid A."/>
        </authorList>
    </citation>
    <scope>NUCLEOTIDE SEQUENCE [LARGE SCALE GENOMIC DNA]</scope>
    <source>
        <strain evidence="4 5">CBS 291.85</strain>
    </source>
</reference>
<comment type="caution">
    <text evidence="4">The sequence shown here is derived from an EMBL/GenBank/DDBJ whole genome shotgun (WGS) entry which is preliminary data.</text>
</comment>
<name>A0A8H5CA11_9AGAR</name>
<feature type="domain" description="DUF6570" evidence="3">
    <location>
        <begin position="388"/>
        <end position="520"/>
    </location>
</feature>
<feature type="compositionally biased region" description="Polar residues" evidence="1">
    <location>
        <begin position="557"/>
        <end position="567"/>
    </location>
</feature>
<gene>
    <name evidence="4" type="ORF">D9758_016130</name>
</gene>
<protein>
    <recommendedName>
        <fullName evidence="6">Helitron helicase-like domain-containing protein</fullName>
    </recommendedName>
</protein>